<comment type="similarity">
    <text evidence="1">Belongs to the short-chain dehydrogenases/reductases (SDR) family.</text>
</comment>
<gene>
    <name evidence="3" type="ORF">JIP62_06690</name>
</gene>
<dbReference type="SUPFAM" id="SSF51735">
    <property type="entry name" value="NAD(P)-binding Rossmann-fold domains"/>
    <property type="match status" value="1"/>
</dbReference>
<dbReference type="Pfam" id="PF13561">
    <property type="entry name" value="adh_short_C2"/>
    <property type="match status" value="1"/>
</dbReference>
<dbReference type="Gene3D" id="3.40.50.720">
    <property type="entry name" value="NAD(P)-binding Rossmann-like Domain"/>
    <property type="match status" value="1"/>
</dbReference>
<accession>A0ABX7BQC5</accession>
<dbReference type="RefSeq" id="WP_201104161.1">
    <property type="nucleotide sequence ID" value="NZ_CP067977.1"/>
</dbReference>
<dbReference type="EMBL" id="CP067977">
    <property type="protein sequence ID" value="QQQ19766.1"/>
    <property type="molecule type" value="Genomic_DNA"/>
</dbReference>
<sequence>MSRGQIALITGAAGGIGLAIAQRYARDGMEVILTDLQAEAGEREAKAIREAGGRARFIACDSSDEAAVQGLVDTVEAEVGPITVAVCSAGISKGGKPFYETSLADFTQVLNVNLIGAFIVGKAVAQAMIASGTRGSIIHISSVGAVLGVETSPAYCTSKGGLGMLTKVMALAMARHGVRVNAIGPGPTWSPMTQAALDQPAVDMMLSRTPIGRFAEAEEIAGVAAFLAGPDASYVTGQTLYADGGRLALNYVVLPVSA</sequence>
<dbReference type="CDD" id="cd05233">
    <property type="entry name" value="SDR_c"/>
    <property type="match status" value="1"/>
</dbReference>
<protein>
    <submittedName>
        <fullName evidence="3">SDR family oxidoreductase</fullName>
    </submittedName>
</protein>
<evidence type="ECO:0000256" key="2">
    <source>
        <dbReference type="ARBA" id="ARBA00023002"/>
    </source>
</evidence>
<dbReference type="PRINTS" id="PR00081">
    <property type="entry name" value="GDHRDH"/>
</dbReference>
<proteinExistence type="inferred from homology"/>
<evidence type="ECO:0000313" key="4">
    <source>
        <dbReference type="Proteomes" id="UP000595448"/>
    </source>
</evidence>
<dbReference type="InterPro" id="IPR036291">
    <property type="entry name" value="NAD(P)-bd_dom_sf"/>
</dbReference>
<dbReference type="PANTHER" id="PTHR24321">
    <property type="entry name" value="DEHYDROGENASES, SHORT CHAIN"/>
    <property type="match status" value="1"/>
</dbReference>
<evidence type="ECO:0000256" key="1">
    <source>
        <dbReference type="ARBA" id="ARBA00006484"/>
    </source>
</evidence>
<dbReference type="InterPro" id="IPR002347">
    <property type="entry name" value="SDR_fam"/>
</dbReference>
<keyword evidence="4" id="KW-1185">Reference proteome</keyword>
<keyword evidence="2" id="KW-0560">Oxidoreductase</keyword>
<dbReference type="Proteomes" id="UP000595448">
    <property type="component" value="Chromosome"/>
</dbReference>
<evidence type="ECO:0000313" key="3">
    <source>
        <dbReference type="EMBL" id="QQQ19766.1"/>
    </source>
</evidence>
<dbReference type="PROSITE" id="PS00061">
    <property type="entry name" value="ADH_SHORT"/>
    <property type="match status" value="1"/>
</dbReference>
<organism evidence="3 4">
    <name type="scientific">Brevundimonas vitisensis</name>
    <dbReference type="NCBI Taxonomy" id="2800818"/>
    <lineage>
        <taxon>Bacteria</taxon>
        <taxon>Pseudomonadati</taxon>
        <taxon>Pseudomonadota</taxon>
        <taxon>Alphaproteobacteria</taxon>
        <taxon>Caulobacterales</taxon>
        <taxon>Caulobacteraceae</taxon>
        <taxon>Brevundimonas</taxon>
    </lineage>
</organism>
<dbReference type="PANTHER" id="PTHR24321:SF8">
    <property type="entry name" value="ESTRADIOL 17-BETA-DEHYDROGENASE 8-RELATED"/>
    <property type="match status" value="1"/>
</dbReference>
<name>A0ABX7BQC5_9CAUL</name>
<reference evidence="3 4" key="1">
    <citation type="submission" date="2021-01" db="EMBL/GenBank/DDBJ databases">
        <title>Brevundimonas vitis sp. nov., an bacterium isolated from grape (Vitis vinifera).</title>
        <authorList>
            <person name="Jiang L."/>
            <person name="Lee J."/>
        </authorList>
    </citation>
    <scope>NUCLEOTIDE SEQUENCE [LARGE SCALE GENOMIC DNA]</scope>
    <source>
        <strain evidence="3 4">GRTSA-9</strain>
    </source>
</reference>
<dbReference type="PRINTS" id="PR00080">
    <property type="entry name" value="SDRFAMILY"/>
</dbReference>
<dbReference type="InterPro" id="IPR020904">
    <property type="entry name" value="Sc_DH/Rdtase_CS"/>
</dbReference>